<dbReference type="Gene3D" id="1.10.10.10">
    <property type="entry name" value="Winged helix-like DNA-binding domain superfamily/Winged helix DNA-binding domain"/>
    <property type="match status" value="1"/>
</dbReference>
<keyword evidence="3" id="KW-0804">Transcription</keyword>
<name>A0A072P0G7_SCHAZ</name>
<reference evidence="6 7" key="1">
    <citation type="submission" date="2014-04" db="EMBL/GenBank/DDBJ databases">
        <title>Draft genome sequence of Bacillus azotoformans MEV2011, a (co-) denitrifying strain unable to grow in the presence of oxygen.</title>
        <authorList>
            <person name="Nielsen M."/>
            <person name="Schreiber L."/>
            <person name="Finster K."/>
            <person name="Schramm A."/>
        </authorList>
    </citation>
    <scope>NUCLEOTIDE SEQUENCE [LARGE SCALE GENOMIC DNA]</scope>
    <source>
        <strain evidence="6 7">MEV2011</strain>
    </source>
</reference>
<evidence type="ECO:0000313" key="7">
    <source>
        <dbReference type="Proteomes" id="UP000027936"/>
    </source>
</evidence>
<dbReference type="PANTHER" id="PTHR30136">
    <property type="entry name" value="HELIX-TURN-HELIX TRANSCRIPTIONAL REGULATOR, ICLR FAMILY"/>
    <property type="match status" value="1"/>
</dbReference>
<dbReference type="SMART" id="SM00346">
    <property type="entry name" value="HTH_ICLR"/>
    <property type="match status" value="1"/>
</dbReference>
<dbReference type="EMBL" id="JJRY01000005">
    <property type="protein sequence ID" value="KEF38995.1"/>
    <property type="molecule type" value="Genomic_DNA"/>
</dbReference>
<dbReference type="PATRIC" id="fig|1348973.3.peg.1772"/>
<dbReference type="Pfam" id="PF01614">
    <property type="entry name" value="IclR_C"/>
    <property type="match status" value="1"/>
</dbReference>
<dbReference type="GO" id="GO:0003700">
    <property type="term" value="F:DNA-binding transcription factor activity"/>
    <property type="evidence" value="ECO:0007669"/>
    <property type="project" value="TreeGrafter"/>
</dbReference>
<evidence type="ECO:0000313" key="6">
    <source>
        <dbReference type="EMBL" id="KEF38995.1"/>
    </source>
</evidence>
<dbReference type="GO" id="GO:0045892">
    <property type="term" value="P:negative regulation of DNA-templated transcription"/>
    <property type="evidence" value="ECO:0007669"/>
    <property type="project" value="TreeGrafter"/>
</dbReference>
<proteinExistence type="predicted"/>
<evidence type="ECO:0000256" key="3">
    <source>
        <dbReference type="ARBA" id="ARBA00023163"/>
    </source>
</evidence>
<accession>A0A072P0G7</accession>
<feature type="domain" description="IclR-ED" evidence="5">
    <location>
        <begin position="66"/>
        <end position="249"/>
    </location>
</feature>
<evidence type="ECO:0000259" key="4">
    <source>
        <dbReference type="PROSITE" id="PS51077"/>
    </source>
</evidence>
<dbReference type="SUPFAM" id="SSF55781">
    <property type="entry name" value="GAF domain-like"/>
    <property type="match status" value="1"/>
</dbReference>
<comment type="caution">
    <text evidence="6">The sequence shown here is derived from an EMBL/GenBank/DDBJ whole genome shotgun (WGS) entry which is preliminary data.</text>
</comment>
<evidence type="ECO:0000256" key="1">
    <source>
        <dbReference type="ARBA" id="ARBA00023015"/>
    </source>
</evidence>
<feature type="domain" description="HTH iclR-type" evidence="4">
    <location>
        <begin position="5"/>
        <end position="65"/>
    </location>
</feature>
<dbReference type="RefSeq" id="WP_035195032.1">
    <property type="nucleotide sequence ID" value="NZ_JJRY01000005.1"/>
</dbReference>
<gene>
    <name evidence="6" type="ORF">M670_01812</name>
</gene>
<dbReference type="PROSITE" id="PS51078">
    <property type="entry name" value="ICLR_ED"/>
    <property type="match status" value="1"/>
</dbReference>
<sequence length="252" mass="28701">MNNKNKTVVRSMDILNLFIEHTELSFQEIINLSGIPKTSVYRMIRSFEEMGFLEKGSDAKYRLGLLFLKFGHLVSMRLDIRKIAYPFMQDLHNDVKEAINLIVREGNEAIYIEKIDTKQKVRLYTAIGRKSPLYAGACSRSILSFLPDAEIKAYIETEELKPFAQGTITDKDKLYETIQRARMEGYTISHSELENHTSAVAAPIFNHLGEVVAGISIAGIEANYKGENVENFKEKVKKVAEDISRQLGYIKE</sequence>
<dbReference type="Pfam" id="PF09339">
    <property type="entry name" value="HTH_IclR"/>
    <property type="match status" value="1"/>
</dbReference>
<dbReference type="PANTHER" id="PTHR30136:SF24">
    <property type="entry name" value="HTH-TYPE TRANSCRIPTIONAL REPRESSOR ALLR"/>
    <property type="match status" value="1"/>
</dbReference>
<protein>
    <submittedName>
        <fullName evidence="6">Transcriptional regulator, IclR family</fullName>
    </submittedName>
</protein>
<dbReference type="Proteomes" id="UP000027936">
    <property type="component" value="Unassembled WGS sequence"/>
</dbReference>
<dbReference type="AlphaFoldDB" id="A0A072P0G7"/>
<dbReference type="InterPro" id="IPR036390">
    <property type="entry name" value="WH_DNA-bd_sf"/>
</dbReference>
<dbReference type="SUPFAM" id="SSF46785">
    <property type="entry name" value="Winged helix' DNA-binding domain"/>
    <property type="match status" value="1"/>
</dbReference>
<dbReference type="PROSITE" id="PS51077">
    <property type="entry name" value="HTH_ICLR"/>
    <property type="match status" value="1"/>
</dbReference>
<dbReference type="InterPro" id="IPR050707">
    <property type="entry name" value="HTH_MetabolicPath_Reg"/>
</dbReference>
<dbReference type="InterPro" id="IPR005471">
    <property type="entry name" value="Tscrpt_reg_IclR_N"/>
</dbReference>
<dbReference type="GO" id="GO:0003677">
    <property type="term" value="F:DNA binding"/>
    <property type="evidence" value="ECO:0007669"/>
    <property type="project" value="UniProtKB-KW"/>
</dbReference>
<dbReference type="InterPro" id="IPR014757">
    <property type="entry name" value="Tscrpt_reg_IclR_C"/>
</dbReference>
<organism evidence="6 7">
    <name type="scientific">Schinkia azotoformans MEV2011</name>
    <dbReference type="NCBI Taxonomy" id="1348973"/>
    <lineage>
        <taxon>Bacteria</taxon>
        <taxon>Bacillati</taxon>
        <taxon>Bacillota</taxon>
        <taxon>Bacilli</taxon>
        <taxon>Bacillales</taxon>
        <taxon>Bacillaceae</taxon>
        <taxon>Calidifontibacillus/Schinkia group</taxon>
        <taxon>Schinkia</taxon>
    </lineage>
</organism>
<evidence type="ECO:0000259" key="5">
    <source>
        <dbReference type="PROSITE" id="PS51078"/>
    </source>
</evidence>
<dbReference type="Gene3D" id="3.30.450.40">
    <property type="match status" value="1"/>
</dbReference>
<dbReference type="OrthoDB" id="9791752at2"/>
<evidence type="ECO:0000256" key="2">
    <source>
        <dbReference type="ARBA" id="ARBA00023125"/>
    </source>
</evidence>
<keyword evidence="2" id="KW-0238">DNA-binding</keyword>
<keyword evidence="1" id="KW-0805">Transcription regulation</keyword>
<dbReference type="InterPro" id="IPR036388">
    <property type="entry name" value="WH-like_DNA-bd_sf"/>
</dbReference>
<dbReference type="InterPro" id="IPR029016">
    <property type="entry name" value="GAF-like_dom_sf"/>
</dbReference>